<gene>
    <name evidence="4" type="ORF">US75_C0010G0016</name>
</gene>
<evidence type="ECO:0000259" key="3">
    <source>
        <dbReference type="PROSITE" id="PS51462"/>
    </source>
</evidence>
<dbReference type="SUPFAM" id="SSF55811">
    <property type="entry name" value="Nudix"/>
    <property type="match status" value="1"/>
</dbReference>
<evidence type="ECO:0000313" key="5">
    <source>
        <dbReference type="Proteomes" id="UP000034096"/>
    </source>
</evidence>
<evidence type="ECO:0000256" key="2">
    <source>
        <dbReference type="ARBA" id="ARBA00022801"/>
    </source>
</evidence>
<accession>A0A0G0IYD9</accession>
<feature type="domain" description="Nudix hydrolase" evidence="3">
    <location>
        <begin position="24"/>
        <end position="150"/>
    </location>
</feature>
<comment type="caution">
    <text evidence="4">The sequence shown here is derived from an EMBL/GenBank/DDBJ whole genome shotgun (WGS) entry which is preliminary data.</text>
</comment>
<dbReference type="AlphaFoldDB" id="A0A0G0IYD9"/>
<protein>
    <recommendedName>
        <fullName evidence="3">Nudix hydrolase domain-containing protein</fullName>
    </recommendedName>
</protein>
<dbReference type="InterPro" id="IPR015797">
    <property type="entry name" value="NUDIX_hydrolase-like_dom_sf"/>
</dbReference>
<comment type="cofactor">
    <cofactor evidence="1">
        <name>Mg(2+)</name>
        <dbReference type="ChEBI" id="CHEBI:18420"/>
    </cofactor>
</comment>
<dbReference type="InterPro" id="IPR000086">
    <property type="entry name" value="NUDIX_hydrolase_dom"/>
</dbReference>
<dbReference type="PANTHER" id="PTHR43046">
    <property type="entry name" value="GDP-MANNOSE MANNOSYL HYDROLASE"/>
    <property type="match status" value="1"/>
</dbReference>
<reference evidence="4 5" key="1">
    <citation type="journal article" date="2015" name="Nature">
        <title>rRNA introns, odd ribosomes, and small enigmatic genomes across a large radiation of phyla.</title>
        <authorList>
            <person name="Brown C.T."/>
            <person name="Hug L.A."/>
            <person name="Thomas B.C."/>
            <person name="Sharon I."/>
            <person name="Castelle C.J."/>
            <person name="Singh A."/>
            <person name="Wilkins M.J."/>
            <person name="Williams K.H."/>
            <person name="Banfield J.F."/>
        </authorList>
    </citation>
    <scope>NUCLEOTIDE SEQUENCE [LARGE SCALE GENOMIC DNA]</scope>
</reference>
<dbReference type="CDD" id="cd02883">
    <property type="entry name" value="NUDIX_Hydrolase"/>
    <property type="match status" value="1"/>
</dbReference>
<proteinExistence type="predicted"/>
<organism evidence="4 5">
    <name type="scientific">Candidatus Woesebacteria bacterium GW2011_GWC1_38_13</name>
    <dbReference type="NCBI Taxonomy" id="1618583"/>
    <lineage>
        <taxon>Bacteria</taxon>
        <taxon>Candidatus Woeseibacteriota</taxon>
    </lineage>
</organism>
<dbReference type="Proteomes" id="UP000034096">
    <property type="component" value="Unassembled WGS sequence"/>
</dbReference>
<dbReference type="GO" id="GO:0016787">
    <property type="term" value="F:hydrolase activity"/>
    <property type="evidence" value="ECO:0007669"/>
    <property type="project" value="UniProtKB-KW"/>
</dbReference>
<dbReference type="PANTHER" id="PTHR43046:SF16">
    <property type="entry name" value="ADP-RIBOSE PYROPHOSPHATASE YJHB-RELATED"/>
    <property type="match status" value="1"/>
</dbReference>
<sequence length="155" mass="17897">MLEKIWRLIASTKIQLFIVGLFHDRFLVASAGIFFDKDDKVLLFEHKFRNGSRWGIPSGYINSKEHPKEALEREVAEESGLIVSVDRRFKIRTDRESARLEILYVGEFIGGEFKKSNEVTAAKLFKTDQLPKISNDIKHFIYKAYELRSVSNLSG</sequence>
<keyword evidence="2" id="KW-0378">Hydrolase</keyword>
<dbReference type="EMBL" id="LBUE01000010">
    <property type="protein sequence ID" value="KKQ56070.1"/>
    <property type="molecule type" value="Genomic_DNA"/>
</dbReference>
<dbReference type="Pfam" id="PF00293">
    <property type="entry name" value="NUDIX"/>
    <property type="match status" value="1"/>
</dbReference>
<dbReference type="STRING" id="1618583.US75_C0010G0016"/>
<evidence type="ECO:0000313" key="4">
    <source>
        <dbReference type="EMBL" id="KKQ56070.1"/>
    </source>
</evidence>
<dbReference type="PROSITE" id="PS51462">
    <property type="entry name" value="NUDIX"/>
    <property type="match status" value="1"/>
</dbReference>
<name>A0A0G0IYD9_9BACT</name>
<evidence type="ECO:0000256" key="1">
    <source>
        <dbReference type="ARBA" id="ARBA00001946"/>
    </source>
</evidence>
<dbReference type="InterPro" id="IPR020084">
    <property type="entry name" value="NUDIX_hydrolase_CS"/>
</dbReference>
<dbReference type="PROSITE" id="PS00893">
    <property type="entry name" value="NUDIX_BOX"/>
    <property type="match status" value="1"/>
</dbReference>
<dbReference type="Gene3D" id="3.90.79.10">
    <property type="entry name" value="Nucleoside Triphosphate Pyrophosphohydrolase"/>
    <property type="match status" value="1"/>
</dbReference>